<dbReference type="VEuPathDB" id="FungiDB:CPAG_08229"/>
<reference evidence="1 2" key="1">
    <citation type="submission" date="2007-06" db="EMBL/GenBank/DDBJ databases">
        <title>The Genome Sequence of Coccidioides posadasii RMSCC_3488.</title>
        <authorList>
            <consortium name="Coccidioides Genome Resources Consortium"/>
            <consortium name="The Broad Institute Genome Sequencing Platform"/>
            <person name="Henn M.R."/>
            <person name="Sykes S."/>
            <person name="Young S."/>
            <person name="Jaffe D."/>
            <person name="Berlin A."/>
            <person name="Alvarez P."/>
            <person name="Butler J."/>
            <person name="Gnerre S."/>
            <person name="Grabherr M."/>
            <person name="Mauceli E."/>
            <person name="Brockman W."/>
            <person name="Kodira C."/>
            <person name="Alvarado L."/>
            <person name="Zeng Q."/>
            <person name="Crawford M."/>
            <person name="Antoine C."/>
            <person name="Devon K."/>
            <person name="Galgiani J."/>
            <person name="Orsborn K."/>
            <person name="Lewis M.L."/>
            <person name="Nusbaum C."/>
            <person name="Galagan J."/>
            <person name="Birren B."/>
        </authorList>
    </citation>
    <scope>NUCLEOTIDE SEQUENCE [LARGE SCALE GENOMIC DNA]</scope>
    <source>
        <strain evidence="1 2">RMSCC 3488</strain>
    </source>
</reference>
<evidence type="ECO:0000313" key="1">
    <source>
        <dbReference type="EMBL" id="KMM71929.1"/>
    </source>
</evidence>
<proteinExistence type="predicted"/>
<gene>
    <name evidence="1" type="ORF">CPAG_08229</name>
</gene>
<reference evidence="2" key="3">
    <citation type="journal article" date="2010" name="Genome Res.">
        <title>Population genomic sequencing of Coccidioides fungi reveals recent hybridization and transposon control.</title>
        <authorList>
            <person name="Neafsey D.E."/>
            <person name="Barker B.M."/>
            <person name="Sharpton T.J."/>
            <person name="Stajich J.E."/>
            <person name="Park D.J."/>
            <person name="Whiston E."/>
            <person name="Hung C.-Y."/>
            <person name="McMahan C."/>
            <person name="White J."/>
            <person name="Sykes S."/>
            <person name="Heiman D."/>
            <person name="Young S."/>
            <person name="Zeng Q."/>
            <person name="Abouelleil A."/>
            <person name="Aftuck L."/>
            <person name="Bessette D."/>
            <person name="Brown A."/>
            <person name="FitzGerald M."/>
            <person name="Lui A."/>
            <person name="Macdonald J.P."/>
            <person name="Priest M."/>
            <person name="Orbach M.J."/>
            <person name="Galgiani J.N."/>
            <person name="Kirkland T.N."/>
            <person name="Cole G.T."/>
            <person name="Birren B.W."/>
            <person name="Henn M.R."/>
            <person name="Taylor J.W."/>
            <person name="Rounsley S.D."/>
        </authorList>
    </citation>
    <scope>NUCLEOTIDE SEQUENCE [LARGE SCALE GENOMIC DNA]</scope>
    <source>
        <strain evidence="2">RMSCC 3488</strain>
    </source>
</reference>
<organism evidence="1 2">
    <name type="scientific">Coccidioides posadasii RMSCC 3488</name>
    <dbReference type="NCBI Taxonomy" id="454284"/>
    <lineage>
        <taxon>Eukaryota</taxon>
        <taxon>Fungi</taxon>
        <taxon>Dikarya</taxon>
        <taxon>Ascomycota</taxon>
        <taxon>Pezizomycotina</taxon>
        <taxon>Eurotiomycetes</taxon>
        <taxon>Eurotiomycetidae</taxon>
        <taxon>Onygenales</taxon>
        <taxon>Onygenaceae</taxon>
        <taxon>Coccidioides</taxon>
    </lineage>
</organism>
<sequence length="85" mass="9632">MPSSESSVDLSNPHWALDNMRSVGGLSINEANLPVRYAVVPMISASHLGWRQMDIKIQDPDKRALYFMGLQLGTMMRMRPRMLVD</sequence>
<name>A0A0J6FS86_COCPO</name>
<dbReference type="Proteomes" id="UP000054567">
    <property type="component" value="Unassembled WGS sequence"/>
</dbReference>
<dbReference type="EMBL" id="DS268113">
    <property type="protein sequence ID" value="KMM71929.1"/>
    <property type="molecule type" value="Genomic_DNA"/>
</dbReference>
<protein>
    <submittedName>
        <fullName evidence="1">Uncharacterized protein</fullName>
    </submittedName>
</protein>
<evidence type="ECO:0000313" key="2">
    <source>
        <dbReference type="Proteomes" id="UP000054567"/>
    </source>
</evidence>
<dbReference type="AlphaFoldDB" id="A0A0J6FS86"/>
<accession>A0A0J6FS86</accession>
<reference evidence="2" key="2">
    <citation type="journal article" date="2009" name="Genome Res.">
        <title>Comparative genomic analyses of the human fungal pathogens Coccidioides and their relatives.</title>
        <authorList>
            <person name="Sharpton T.J."/>
            <person name="Stajich J.E."/>
            <person name="Rounsley S.D."/>
            <person name="Gardner M.J."/>
            <person name="Wortman J.R."/>
            <person name="Jordar V.S."/>
            <person name="Maiti R."/>
            <person name="Kodira C.D."/>
            <person name="Neafsey D.E."/>
            <person name="Zeng Q."/>
            <person name="Hung C.-Y."/>
            <person name="McMahan C."/>
            <person name="Muszewska A."/>
            <person name="Grynberg M."/>
            <person name="Mandel M.A."/>
            <person name="Kellner E.M."/>
            <person name="Barker B.M."/>
            <person name="Galgiani J.N."/>
            <person name="Orbach M.J."/>
            <person name="Kirkland T.N."/>
            <person name="Cole G.T."/>
            <person name="Henn M.R."/>
            <person name="Birren B.W."/>
            <person name="Taylor J.W."/>
        </authorList>
    </citation>
    <scope>NUCLEOTIDE SEQUENCE [LARGE SCALE GENOMIC DNA]</scope>
    <source>
        <strain evidence="2">RMSCC 3488</strain>
    </source>
</reference>